<gene>
    <name evidence="3" type="ORF">TSTA_053130</name>
</gene>
<dbReference type="InterPro" id="IPR038765">
    <property type="entry name" value="Papain-like_cys_pep_sf"/>
</dbReference>
<dbReference type="AlphaFoldDB" id="B8MQW0"/>
<keyword evidence="4" id="KW-1185">Reference proteome</keyword>
<reference evidence="4" key="1">
    <citation type="journal article" date="2015" name="Genome Announc.">
        <title>Genome sequence of the AIDS-associated pathogen Penicillium marneffei (ATCC18224) and its near taxonomic relative Talaromyces stipitatus (ATCC10500).</title>
        <authorList>
            <person name="Nierman W.C."/>
            <person name="Fedorova-Abrams N.D."/>
            <person name="Andrianopoulos A."/>
        </authorList>
    </citation>
    <scope>NUCLEOTIDE SEQUENCE [LARGE SCALE GENOMIC DNA]</scope>
    <source>
        <strain evidence="4">ATCC 10500 / CBS 375.48 / QM 6759 / NRRL 1006</strain>
    </source>
</reference>
<sequence>MGSTVDWSQRPTYSPEQLDKYFDRIKLPAKYWQSPIVQNGASSDNEAALSFLKVLERYQVAAVPFENLNLHYSVQRHISIDAQKLFEKIVDSKSERGGYCMENSTLFGTVLRSLGYQVTSVGGRVNEAAQPMSASKNWRGPKYDGWNHMVNIVSIGEQKYLIDVGFGSNGPHQPVPLTWDFEFHNVGDQSGRLRYGPITQHTNKTEQQHLWQYEIRNGNTDWIPAYCFTETEFIPEDFTMMNYYMSTSRDSWFTFHIVCVRMLLDEAGENVVGDLTLFNNSLKRRIGATSEVMQIFSTDEERVSALDKTFNIRIGPADRDSIRHTISEIL</sequence>
<dbReference type="Gene3D" id="3.30.2140.20">
    <property type="match status" value="1"/>
</dbReference>
<dbReference type="OMA" id="FTIINYY"/>
<dbReference type="RefSeq" id="XP_002486906.1">
    <property type="nucleotide sequence ID" value="XM_002486861.1"/>
</dbReference>
<dbReference type="GO" id="GO:0016407">
    <property type="term" value="F:acetyltransferase activity"/>
    <property type="evidence" value="ECO:0007669"/>
    <property type="project" value="InterPro"/>
</dbReference>
<dbReference type="Pfam" id="PF00797">
    <property type="entry name" value="Acetyltransf_2"/>
    <property type="match status" value="1"/>
</dbReference>
<dbReference type="EMBL" id="EQ962659">
    <property type="protein sequence ID" value="EED12795.1"/>
    <property type="molecule type" value="Genomic_DNA"/>
</dbReference>
<dbReference type="OrthoDB" id="10260017at2759"/>
<evidence type="ECO:0000313" key="3">
    <source>
        <dbReference type="EMBL" id="EED12795.1"/>
    </source>
</evidence>
<dbReference type="PANTHER" id="PTHR11786:SF0">
    <property type="entry name" value="ARYLAMINE N-ACETYLTRANSFERASE 4-RELATED"/>
    <property type="match status" value="1"/>
</dbReference>
<dbReference type="VEuPathDB" id="FungiDB:TSTA_053130"/>
<dbReference type="InterPro" id="IPR001447">
    <property type="entry name" value="Arylamine_N-AcTrfase"/>
</dbReference>
<comment type="similarity">
    <text evidence="1 2">Belongs to the arylamine N-acetyltransferase family.</text>
</comment>
<dbReference type="PhylomeDB" id="B8MQW0"/>
<organism evidence="3 4">
    <name type="scientific">Talaromyces stipitatus (strain ATCC 10500 / CBS 375.48 / QM 6759 / NRRL 1006)</name>
    <name type="common">Penicillium stipitatum</name>
    <dbReference type="NCBI Taxonomy" id="441959"/>
    <lineage>
        <taxon>Eukaryota</taxon>
        <taxon>Fungi</taxon>
        <taxon>Dikarya</taxon>
        <taxon>Ascomycota</taxon>
        <taxon>Pezizomycotina</taxon>
        <taxon>Eurotiomycetes</taxon>
        <taxon>Eurotiomycetidae</taxon>
        <taxon>Eurotiales</taxon>
        <taxon>Trichocomaceae</taxon>
        <taxon>Talaromyces</taxon>
        <taxon>Talaromyces sect. Talaromyces</taxon>
    </lineage>
</organism>
<dbReference type="GeneID" id="8098262"/>
<evidence type="ECO:0000256" key="1">
    <source>
        <dbReference type="ARBA" id="ARBA00006547"/>
    </source>
</evidence>
<dbReference type="PRINTS" id="PR01543">
    <property type="entry name" value="ANATRNSFRASE"/>
</dbReference>
<name>B8MQW0_TALSN</name>
<evidence type="ECO:0000256" key="2">
    <source>
        <dbReference type="RuleBase" id="RU003452"/>
    </source>
</evidence>
<accession>B8MQW0</accession>
<keyword evidence="2 3" id="KW-0808">Transferase</keyword>
<keyword evidence="2" id="KW-0012">Acyltransferase</keyword>
<dbReference type="InParanoid" id="B8MQW0"/>
<dbReference type="STRING" id="441959.B8MQW0"/>
<dbReference type="PANTHER" id="PTHR11786">
    <property type="entry name" value="N-HYDROXYARYLAMINE O-ACETYLTRANSFERASE"/>
    <property type="match status" value="1"/>
</dbReference>
<dbReference type="eggNOG" id="ENOG502RD0D">
    <property type="taxonomic scope" value="Eukaryota"/>
</dbReference>
<evidence type="ECO:0000313" key="4">
    <source>
        <dbReference type="Proteomes" id="UP000001745"/>
    </source>
</evidence>
<dbReference type="HOGENOM" id="CLU_049918_2_0_1"/>
<dbReference type="InterPro" id="IPR053710">
    <property type="entry name" value="Arylamine_NAT_domain_sf"/>
</dbReference>
<protein>
    <submittedName>
        <fullName evidence="3">N-acetyltransferase family protein, putative</fullName>
    </submittedName>
</protein>
<dbReference type="Proteomes" id="UP000001745">
    <property type="component" value="Unassembled WGS sequence"/>
</dbReference>
<proteinExistence type="inferred from homology"/>
<dbReference type="SUPFAM" id="SSF54001">
    <property type="entry name" value="Cysteine proteinases"/>
    <property type="match status" value="1"/>
</dbReference>